<dbReference type="InterPro" id="IPR001841">
    <property type="entry name" value="Znf_RING"/>
</dbReference>
<dbReference type="AlphaFoldDB" id="A0AAX4JLP4"/>
<keyword evidence="1" id="KW-0862">Zinc</keyword>
<dbReference type="RefSeq" id="XP_066073090.1">
    <property type="nucleotide sequence ID" value="XM_066216993.1"/>
</dbReference>
<evidence type="ECO:0000313" key="4">
    <source>
        <dbReference type="EMBL" id="WWC86327.1"/>
    </source>
</evidence>
<keyword evidence="1" id="KW-0863">Zinc-finger</keyword>
<evidence type="ECO:0000313" key="5">
    <source>
        <dbReference type="Proteomes" id="UP001355207"/>
    </source>
</evidence>
<keyword evidence="5" id="KW-1185">Reference proteome</keyword>
<sequence>MPNNSPLKPKATRKAKTKANKKIDKAIPKEKKYARQRIQEKKKAEIDKINKGLMKERLERQARAISSPSSSSSSSSSYSWETSSFLLGDKEEPNHKQKDDVSFECLLCLEDIQDIIEKQNDNKRGGIDGGLSLWCCDQRDCGALFCISCAIQYIKPPFPGLMGKSTCPACRRPWDIKIIKNQARAFDPELLLEERG</sequence>
<protein>
    <recommendedName>
        <fullName evidence="3">RING-type domain-containing protein</fullName>
    </recommendedName>
</protein>
<dbReference type="InterPro" id="IPR013083">
    <property type="entry name" value="Znf_RING/FYVE/PHD"/>
</dbReference>
<dbReference type="SUPFAM" id="SSF57850">
    <property type="entry name" value="RING/U-box"/>
    <property type="match status" value="1"/>
</dbReference>
<dbReference type="Gene3D" id="3.30.40.10">
    <property type="entry name" value="Zinc/RING finger domain, C3HC4 (zinc finger)"/>
    <property type="match status" value="1"/>
</dbReference>
<gene>
    <name evidence="4" type="ORF">L201_001200</name>
</gene>
<dbReference type="GO" id="GO:0008270">
    <property type="term" value="F:zinc ion binding"/>
    <property type="evidence" value="ECO:0007669"/>
    <property type="project" value="UniProtKB-KW"/>
</dbReference>
<name>A0AAX4JLP4_9TREE</name>
<feature type="compositionally biased region" description="Basic residues" evidence="2">
    <location>
        <begin position="10"/>
        <end position="20"/>
    </location>
</feature>
<feature type="compositionally biased region" description="Low complexity" evidence="2">
    <location>
        <begin position="66"/>
        <end position="78"/>
    </location>
</feature>
<keyword evidence="1" id="KW-0479">Metal-binding</keyword>
<reference evidence="4 5" key="1">
    <citation type="submission" date="2024-01" db="EMBL/GenBank/DDBJ databases">
        <title>Comparative genomics of Cryptococcus and Kwoniella reveals pathogenesis evolution and contrasting modes of karyotype evolution via chromosome fusion or intercentromeric recombination.</title>
        <authorList>
            <person name="Coelho M.A."/>
            <person name="David-Palma M."/>
            <person name="Shea T."/>
            <person name="Bowers K."/>
            <person name="McGinley-Smith S."/>
            <person name="Mohammad A.W."/>
            <person name="Gnirke A."/>
            <person name="Yurkov A.M."/>
            <person name="Nowrousian M."/>
            <person name="Sun S."/>
            <person name="Cuomo C.A."/>
            <person name="Heitman J."/>
        </authorList>
    </citation>
    <scope>NUCLEOTIDE SEQUENCE [LARGE SCALE GENOMIC DNA]</scope>
    <source>
        <strain evidence="4 5">CBS 6074</strain>
    </source>
</reference>
<dbReference type="Proteomes" id="UP001355207">
    <property type="component" value="Chromosome 1"/>
</dbReference>
<evidence type="ECO:0000256" key="2">
    <source>
        <dbReference type="SAM" id="MobiDB-lite"/>
    </source>
</evidence>
<proteinExistence type="predicted"/>
<feature type="compositionally biased region" description="Basic and acidic residues" evidence="2">
    <location>
        <begin position="21"/>
        <end position="62"/>
    </location>
</feature>
<feature type="region of interest" description="Disordered" evidence="2">
    <location>
        <begin position="1"/>
        <end position="78"/>
    </location>
</feature>
<accession>A0AAX4JLP4</accession>
<organism evidence="4 5">
    <name type="scientific">Kwoniella dendrophila CBS 6074</name>
    <dbReference type="NCBI Taxonomy" id="1295534"/>
    <lineage>
        <taxon>Eukaryota</taxon>
        <taxon>Fungi</taxon>
        <taxon>Dikarya</taxon>
        <taxon>Basidiomycota</taxon>
        <taxon>Agaricomycotina</taxon>
        <taxon>Tremellomycetes</taxon>
        <taxon>Tremellales</taxon>
        <taxon>Cryptococcaceae</taxon>
        <taxon>Kwoniella</taxon>
    </lineage>
</organism>
<evidence type="ECO:0000259" key="3">
    <source>
        <dbReference type="PROSITE" id="PS50089"/>
    </source>
</evidence>
<evidence type="ECO:0000256" key="1">
    <source>
        <dbReference type="PROSITE-ProRule" id="PRU00175"/>
    </source>
</evidence>
<dbReference type="GeneID" id="91091872"/>
<feature type="domain" description="RING-type" evidence="3">
    <location>
        <begin position="105"/>
        <end position="171"/>
    </location>
</feature>
<dbReference type="EMBL" id="CP144098">
    <property type="protein sequence ID" value="WWC86327.1"/>
    <property type="molecule type" value="Genomic_DNA"/>
</dbReference>
<dbReference type="PROSITE" id="PS50089">
    <property type="entry name" value="ZF_RING_2"/>
    <property type="match status" value="1"/>
</dbReference>